<name>A0A5B7GLC4_PORTR</name>
<proteinExistence type="predicted"/>
<protein>
    <recommendedName>
        <fullName evidence="4">Secreted protein</fullName>
    </recommendedName>
</protein>
<dbReference type="EMBL" id="VSRR010015344">
    <property type="protein sequence ID" value="MPC58067.1"/>
    <property type="molecule type" value="Genomic_DNA"/>
</dbReference>
<feature type="signal peptide" evidence="1">
    <location>
        <begin position="1"/>
        <end position="33"/>
    </location>
</feature>
<evidence type="ECO:0000313" key="2">
    <source>
        <dbReference type="EMBL" id="MPC58067.1"/>
    </source>
</evidence>
<feature type="chain" id="PRO_5023012072" description="Secreted protein" evidence="1">
    <location>
        <begin position="34"/>
        <end position="81"/>
    </location>
</feature>
<comment type="caution">
    <text evidence="2">The sequence shown here is derived from an EMBL/GenBank/DDBJ whole genome shotgun (WGS) entry which is preliminary data.</text>
</comment>
<evidence type="ECO:0008006" key="4">
    <source>
        <dbReference type="Google" id="ProtNLM"/>
    </source>
</evidence>
<keyword evidence="3" id="KW-1185">Reference proteome</keyword>
<sequence>MAVRPPRSGGARDGWACGSLVCVLVSLSQHLVGFIITTHHVSGHHVCGAGNGGFSAPPGGWVAGARHSLLLLKREGHKTSM</sequence>
<reference evidence="2 3" key="1">
    <citation type="submission" date="2019-05" db="EMBL/GenBank/DDBJ databases">
        <title>Another draft genome of Portunus trituberculatus and its Hox gene families provides insights of decapod evolution.</title>
        <authorList>
            <person name="Jeong J.-H."/>
            <person name="Song I."/>
            <person name="Kim S."/>
            <person name="Choi T."/>
            <person name="Kim D."/>
            <person name="Ryu S."/>
            <person name="Kim W."/>
        </authorList>
    </citation>
    <scope>NUCLEOTIDE SEQUENCE [LARGE SCALE GENOMIC DNA]</scope>
    <source>
        <tissue evidence="2">Muscle</tissue>
    </source>
</reference>
<keyword evidence="1" id="KW-0732">Signal</keyword>
<evidence type="ECO:0000256" key="1">
    <source>
        <dbReference type="SAM" id="SignalP"/>
    </source>
</evidence>
<organism evidence="2 3">
    <name type="scientific">Portunus trituberculatus</name>
    <name type="common">Swimming crab</name>
    <name type="synonym">Neptunus trituberculatus</name>
    <dbReference type="NCBI Taxonomy" id="210409"/>
    <lineage>
        <taxon>Eukaryota</taxon>
        <taxon>Metazoa</taxon>
        <taxon>Ecdysozoa</taxon>
        <taxon>Arthropoda</taxon>
        <taxon>Crustacea</taxon>
        <taxon>Multicrustacea</taxon>
        <taxon>Malacostraca</taxon>
        <taxon>Eumalacostraca</taxon>
        <taxon>Eucarida</taxon>
        <taxon>Decapoda</taxon>
        <taxon>Pleocyemata</taxon>
        <taxon>Brachyura</taxon>
        <taxon>Eubrachyura</taxon>
        <taxon>Portunoidea</taxon>
        <taxon>Portunidae</taxon>
        <taxon>Portuninae</taxon>
        <taxon>Portunus</taxon>
    </lineage>
</organism>
<evidence type="ECO:0000313" key="3">
    <source>
        <dbReference type="Proteomes" id="UP000324222"/>
    </source>
</evidence>
<dbReference type="AlphaFoldDB" id="A0A5B7GLC4"/>
<accession>A0A5B7GLC4</accession>
<gene>
    <name evidence="2" type="ORF">E2C01_052062</name>
</gene>
<dbReference type="Proteomes" id="UP000324222">
    <property type="component" value="Unassembled WGS sequence"/>
</dbReference>